<accession>A0ABR0KA56</accession>
<keyword evidence="3" id="KW-1185">Reference proteome</keyword>
<dbReference type="Proteomes" id="UP001345013">
    <property type="component" value="Unassembled WGS sequence"/>
</dbReference>
<evidence type="ECO:0000313" key="2">
    <source>
        <dbReference type="EMBL" id="KAK5092624.1"/>
    </source>
</evidence>
<dbReference type="EMBL" id="JAVRRG010000055">
    <property type="protein sequence ID" value="KAK5092624.1"/>
    <property type="molecule type" value="Genomic_DNA"/>
</dbReference>
<gene>
    <name evidence="2" type="ORF">LTR24_005086</name>
</gene>
<name>A0ABR0KA56_9EURO</name>
<evidence type="ECO:0000313" key="3">
    <source>
        <dbReference type="Proteomes" id="UP001345013"/>
    </source>
</evidence>
<evidence type="ECO:0000256" key="1">
    <source>
        <dbReference type="SAM" id="MobiDB-lite"/>
    </source>
</evidence>
<sequence length="79" mass="8602">MSSKGKSEGEKTDYQYLKEQGFNSMKGFASSCGEKSTPEGLHNAKVILGTLREDDPGSAAGKWYKSEKEAGRQPALEDE</sequence>
<organism evidence="2 3">
    <name type="scientific">Lithohypha guttulata</name>
    <dbReference type="NCBI Taxonomy" id="1690604"/>
    <lineage>
        <taxon>Eukaryota</taxon>
        <taxon>Fungi</taxon>
        <taxon>Dikarya</taxon>
        <taxon>Ascomycota</taxon>
        <taxon>Pezizomycotina</taxon>
        <taxon>Eurotiomycetes</taxon>
        <taxon>Chaetothyriomycetidae</taxon>
        <taxon>Chaetothyriales</taxon>
        <taxon>Trichomeriaceae</taxon>
        <taxon>Lithohypha</taxon>
    </lineage>
</organism>
<comment type="caution">
    <text evidence="2">The sequence shown here is derived from an EMBL/GenBank/DDBJ whole genome shotgun (WGS) entry which is preliminary data.</text>
</comment>
<proteinExistence type="predicted"/>
<feature type="region of interest" description="Disordered" evidence="1">
    <location>
        <begin position="52"/>
        <end position="79"/>
    </location>
</feature>
<reference evidence="2 3" key="1">
    <citation type="submission" date="2023-08" db="EMBL/GenBank/DDBJ databases">
        <title>Black Yeasts Isolated from many extreme environments.</title>
        <authorList>
            <person name="Coleine C."/>
            <person name="Stajich J.E."/>
            <person name="Selbmann L."/>
        </authorList>
    </citation>
    <scope>NUCLEOTIDE SEQUENCE [LARGE SCALE GENOMIC DNA]</scope>
    <source>
        <strain evidence="2 3">CCFEE 5885</strain>
    </source>
</reference>
<protein>
    <submittedName>
        <fullName evidence="2">Uncharacterized protein</fullName>
    </submittedName>
</protein>